<dbReference type="Pfam" id="PF13730">
    <property type="entry name" value="HTH_36"/>
    <property type="match status" value="1"/>
</dbReference>
<name>A0A6J7LE42_9ZZZZ</name>
<evidence type="ECO:0000313" key="1">
    <source>
        <dbReference type="EMBL" id="CAB4966720.1"/>
    </source>
</evidence>
<dbReference type="EMBL" id="CAFBNR010000075">
    <property type="protein sequence ID" value="CAB4966720.1"/>
    <property type="molecule type" value="Genomic_DNA"/>
</dbReference>
<dbReference type="InterPro" id="IPR036388">
    <property type="entry name" value="WH-like_DNA-bd_sf"/>
</dbReference>
<proteinExistence type="predicted"/>
<dbReference type="Gene3D" id="1.10.10.10">
    <property type="entry name" value="Winged helix-like DNA-binding domain superfamily/Winged helix DNA-binding domain"/>
    <property type="match status" value="1"/>
</dbReference>
<organism evidence="1">
    <name type="scientific">freshwater metagenome</name>
    <dbReference type="NCBI Taxonomy" id="449393"/>
    <lineage>
        <taxon>unclassified sequences</taxon>
        <taxon>metagenomes</taxon>
        <taxon>ecological metagenomes</taxon>
    </lineage>
</organism>
<dbReference type="AlphaFoldDB" id="A0A6J7LE42"/>
<gene>
    <name evidence="1" type="ORF">UFOPK3879_01245</name>
</gene>
<protein>
    <submittedName>
        <fullName evidence="1">Unannotated protein</fullName>
    </submittedName>
</protein>
<accession>A0A6J7LE42</accession>
<sequence length="234" mass="27096">MLLMNQTPDNPDSSYPPNSYLSSEYLEWFSPEELKFRWTEALGLETSKWRRSTELYTALMLASFMDAEGSCFPALESLAQPMKKSQDTVRRSLKTMEEEGWLVVIPRPHRSNIYQAILPHYALHKLIEKRKQKRQVFSFYDLKSSMEGVLGLTLSAYGFNWLDTEFFPDWARLEGRIIQLINQMGGPSANLAPLVRWMTEGAYSGVETPVAFLLKRAGDFSKAYNHLRRKPKER</sequence>
<reference evidence="1" key="1">
    <citation type="submission" date="2020-05" db="EMBL/GenBank/DDBJ databases">
        <authorList>
            <person name="Chiriac C."/>
            <person name="Salcher M."/>
            <person name="Ghai R."/>
            <person name="Kavagutti S V."/>
        </authorList>
    </citation>
    <scope>NUCLEOTIDE SEQUENCE</scope>
</reference>